<evidence type="ECO:0000313" key="7">
    <source>
        <dbReference type="Proteomes" id="UP001243717"/>
    </source>
</evidence>
<dbReference type="PANTHER" id="PTHR33603:SF1">
    <property type="entry name" value="RIBOSOMAL RNA LARGE SUBUNIT METHYLTRANSFERASE H"/>
    <property type="match status" value="1"/>
</dbReference>
<dbReference type="CDD" id="cd18081">
    <property type="entry name" value="RlmH-like"/>
    <property type="match status" value="1"/>
</dbReference>
<dbReference type="PIRSF" id="PIRSF004505">
    <property type="entry name" value="MT_bac"/>
    <property type="match status" value="1"/>
</dbReference>
<feature type="binding site" evidence="5">
    <location>
        <position position="95"/>
    </location>
    <ligand>
        <name>S-adenosyl-L-methionine</name>
        <dbReference type="ChEBI" id="CHEBI:59789"/>
    </ligand>
</feature>
<dbReference type="Proteomes" id="UP001243717">
    <property type="component" value="Unassembled WGS sequence"/>
</dbReference>
<sequence>MFRYTVIAIGKMKNRSLAALCGDFCKRLQRQGNFELIELKDGDVASEGLRIREALIKRSDARIYAMAEEGETRSSQQLADELYALQGRPAVFIIGGAYGLSDEVKQHAHQLFALSPLTFTHEIARMLVCEQLYRAVSIQNGSKYHHE</sequence>
<dbReference type="PANTHER" id="PTHR33603">
    <property type="entry name" value="METHYLTRANSFERASE"/>
    <property type="match status" value="1"/>
</dbReference>
<reference evidence="6 7" key="1">
    <citation type="submission" date="2023-04" db="EMBL/GenBank/DDBJ databases">
        <title>A novel bacteria isolated from coastal sediment.</title>
        <authorList>
            <person name="Liu X.-J."/>
            <person name="Du Z.-J."/>
        </authorList>
    </citation>
    <scope>NUCLEOTIDE SEQUENCE [LARGE SCALE GENOMIC DNA]</scope>
    <source>
        <strain evidence="6 7">SDUM461004</strain>
    </source>
</reference>
<evidence type="ECO:0000313" key="6">
    <source>
        <dbReference type="EMBL" id="MDQ8193665.1"/>
    </source>
</evidence>
<feature type="binding site" evidence="5">
    <location>
        <begin position="114"/>
        <end position="119"/>
    </location>
    <ligand>
        <name>S-adenosyl-L-methionine</name>
        <dbReference type="ChEBI" id="CHEBI:59789"/>
    </ligand>
</feature>
<dbReference type="Gene3D" id="3.40.1280.10">
    <property type="match status" value="1"/>
</dbReference>
<evidence type="ECO:0000256" key="2">
    <source>
        <dbReference type="ARBA" id="ARBA00022679"/>
    </source>
</evidence>
<evidence type="ECO:0000256" key="4">
    <source>
        <dbReference type="ARBA" id="ARBA00038303"/>
    </source>
</evidence>
<keyword evidence="1 5" id="KW-0489">Methyltransferase</keyword>
<proteinExistence type="inferred from homology"/>
<evidence type="ECO:0000256" key="3">
    <source>
        <dbReference type="ARBA" id="ARBA00022691"/>
    </source>
</evidence>
<gene>
    <name evidence="5" type="primary">rlmH</name>
    <name evidence="6" type="ORF">QEH59_04480</name>
</gene>
<dbReference type="RefSeq" id="WP_308984148.1">
    <property type="nucleotide sequence ID" value="NZ_JARXIC010000005.1"/>
</dbReference>
<dbReference type="EMBL" id="JARXIC010000005">
    <property type="protein sequence ID" value="MDQ8193665.1"/>
    <property type="molecule type" value="Genomic_DNA"/>
</dbReference>
<accession>A0ABU1AFV9</accession>
<keyword evidence="5" id="KW-0698">rRNA processing</keyword>
<keyword evidence="7" id="KW-1185">Reference proteome</keyword>
<keyword evidence="3 5" id="KW-0949">S-adenosyl-L-methionine</keyword>
<evidence type="ECO:0000256" key="1">
    <source>
        <dbReference type="ARBA" id="ARBA00022603"/>
    </source>
</evidence>
<dbReference type="InterPro" id="IPR029028">
    <property type="entry name" value="Alpha/beta_knot_MTases"/>
</dbReference>
<organism evidence="6 7">
    <name type="scientific">Thalassobacterium sedimentorum</name>
    <dbReference type="NCBI Taxonomy" id="3041258"/>
    <lineage>
        <taxon>Bacteria</taxon>
        <taxon>Pseudomonadati</taxon>
        <taxon>Verrucomicrobiota</taxon>
        <taxon>Opitutia</taxon>
        <taxon>Puniceicoccales</taxon>
        <taxon>Coraliomargaritaceae</taxon>
        <taxon>Thalassobacterium</taxon>
    </lineage>
</organism>
<comment type="caution">
    <text evidence="5">Lacks conserved residue(s) required for the propagation of feature annotation.</text>
</comment>
<protein>
    <recommendedName>
        <fullName evidence="5">Ribosomal RNA large subunit methyltransferase H</fullName>
        <ecNumber evidence="5">2.1.1.177</ecNumber>
    </recommendedName>
    <alternativeName>
        <fullName evidence="5">23S rRNA (pseudouridine1915-N3)-methyltransferase</fullName>
    </alternativeName>
    <alternativeName>
        <fullName evidence="5">23S rRNA m3Psi1915 methyltransferase</fullName>
    </alternativeName>
    <alternativeName>
        <fullName evidence="5">rRNA (pseudouridine-N3-)-methyltransferase RlmH</fullName>
    </alternativeName>
</protein>
<keyword evidence="5" id="KW-0963">Cytoplasm</keyword>
<dbReference type="EC" id="2.1.1.177" evidence="5"/>
<name>A0ABU1AFV9_9BACT</name>
<dbReference type="Pfam" id="PF02590">
    <property type="entry name" value="SPOUT_MTase"/>
    <property type="match status" value="1"/>
</dbReference>
<comment type="similarity">
    <text evidence="4 5">Belongs to the RNA methyltransferase RlmH family.</text>
</comment>
<comment type="function">
    <text evidence="5">Specifically methylates the pseudouridine at position 1915 (m3Psi1915) in 23S rRNA.</text>
</comment>
<dbReference type="InterPro" id="IPR029026">
    <property type="entry name" value="tRNA_m1G_MTases_N"/>
</dbReference>
<comment type="catalytic activity">
    <reaction evidence="5">
        <text>pseudouridine(1915) in 23S rRNA + S-adenosyl-L-methionine = N(3)-methylpseudouridine(1915) in 23S rRNA + S-adenosyl-L-homocysteine + H(+)</text>
        <dbReference type="Rhea" id="RHEA:42752"/>
        <dbReference type="Rhea" id="RHEA-COMP:10221"/>
        <dbReference type="Rhea" id="RHEA-COMP:10222"/>
        <dbReference type="ChEBI" id="CHEBI:15378"/>
        <dbReference type="ChEBI" id="CHEBI:57856"/>
        <dbReference type="ChEBI" id="CHEBI:59789"/>
        <dbReference type="ChEBI" id="CHEBI:65314"/>
        <dbReference type="ChEBI" id="CHEBI:74486"/>
        <dbReference type="EC" id="2.1.1.177"/>
    </reaction>
</comment>
<dbReference type="HAMAP" id="MF_00658">
    <property type="entry name" value="23SrRNA_methyltr_H"/>
    <property type="match status" value="1"/>
</dbReference>
<evidence type="ECO:0000256" key="5">
    <source>
        <dbReference type="HAMAP-Rule" id="MF_00658"/>
    </source>
</evidence>
<comment type="subcellular location">
    <subcellularLocation>
        <location evidence="5">Cytoplasm</location>
    </subcellularLocation>
</comment>
<dbReference type="SUPFAM" id="SSF75217">
    <property type="entry name" value="alpha/beta knot"/>
    <property type="match status" value="1"/>
</dbReference>
<keyword evidence="2 5" id="KW-0808">Transferase</keyword>
<comment type="subunit">
    <text evidence="5">Homodimer.</text>
</comment>
<comment type="caution">
    <text evidence="6">The sequence shown here is derived from an EMBL/GenBank/DDBJ whole genome shotgun (WGS) entry which is preliminary data.</text>
</comment>
<dbReference type="InterPro" id="IPR003742">
    <property type="entry name" value="RlmH-like"/>
</dbReference>